<protein>
    <submittedName>
        <fullName evidence="2">Uncharacterized protein</fullName>
    </submittedName>
</protein>
<proteinExistence type="predicted"/>
<dbReference type="Proteomes" id="UP001221757">
    <property type="component" value="Unassembled WGS sequence"/>
</dbReference>
<evidence type="ECO:0000256" key="1">
    <source>
        <dbReference type="SAM" id="MobiDB-lite"/>
    </source>
</evidence>
<comment type="caution">
    <text evidence="2">The sequence shown here is derived from an EMBL/GenBank/DDBJ whole genome shotgun (WGS) entry which is preliminary data.</text>
</comment>
<accession>A0AAD7D2P9</accession>
<name>A0AAD7D2P9_MYCRO</name>
<evidence type="ECO:0000313" key="3">
    <source>
        <dbReference type="Proteomes" id="UP001221757"/>
    </source>
</evidence>
<keyword evidence="3" id="KW-1185">Reference proteome</keyword>
<sequence>MEQLPCRWHASDRAWFAIGASDNGQHHPLVDGFFSDFDTLHDSFPANETGHAARKAFGEDIQRLIFDLATLWDRTFGSTTLIMHCEGTTIPGSLARPEYLCCAHTFRRIVFAPTPTLMHPSLRSSKASSRTWTLSQPHPMARPNHMRLEPSSLPTNVSSAHYVFRGRPTLPAPVPVAAAAPIAVAAPATPTEFSDDTDFSSDAIALIAAIEQIATLETEVGDILERHGEELRENEANEIQLNTQLNEANKIQLNTQLNESLACERGYQEQLGELRDFVSDLHVQLDSAIKAKEAVERIRPPSSPAPSSPLCLRPPRTPSRHAPNTALGEEAHEVLLHRTTTFLSDHHLDVYTTGIQTMVRHVAATRWYKELAVMGVGADLVPELLACLTEDLDE</sequence>
<dbReference type="EMBL" id="JARKIE010000146">
    <property type="protein sequence ID" value="KAJ7676136.1"/>
    <property type="molecule type" value="Genomic_DNA"/>
</dbReference>
<feature type="region of interest" description="Disordered" evidence="1">
    <location>
        <begin position="297"/>
        <end position="324"/>
    </location>
</feature>
<organism evidence="2 3">
    <name type="scientific">Mycena rosella</name>
    <name type="common">Pink bonnet</name>
    <name type="synonym">Agaricus rosellus</name>
    <dbReference type="NCBI Taxonomy" id="1033263"/>
    <lineage>
        <taxon>Eukaryota</taxon>
        <taxon>Fungi</taxon>
        <taxon>Dikarya</taxon>
        <taxon>Basidiomycota</taxon>
        <taxon>Agaricomycotina</taxon>
        <taxon>Agaricomycetes</taxon>
        <taxon>Agaricomycetidae</taxon>
        <taxon>Agaricales</taxon>
        <taxon>Marasmiineae</taxon>
        <taxon>Mycenaceae</taxon>
        <taxon>Mycena</taxon>
    </lineage>
</organism>
<dbReference type="AlphaFoldDB" id="A0AAD7D2P9"/>
<gene>
    <name evidence="2" type="ORF">B0H17DRAFT_1207525</name>
</gene>
<evidence type="ECO:0000313" key="2">
    <source>
        <dbReference type="EMBL" id="KAJ7676136.1"/>
    </source>
</evidence>
<reference evidence="2" key="1">
    <citation type="submission" date="2023-03" db="EMBL/GenBank/DDBJ databases">
        <title>Massive genome expansion in bonnet fungi (Mycena s.s.) driven by repeated elements and novel gene families across ecological guilds.</title>
        <authorList>
            <consortium name="Lawrence Berkeley National Laboratory"/>
            <person name="Harder C.B."/>
            <person name="Miyauchi S."/>
            <person name="Viragh M."/>
            <person name="Kuo A."/>
            <person name="Thoen E."/>
            <person name="Andreopoulos B."/>
            <person name="Lu D."/>
            <person name="Skrede I."/>
            <person name="Drula E."/>
            <person name="Henrissat B."/>
            <person name="Morin E."/>
            <person name="Kohler A."/>
            <person name="Barry K."/>
            <person name="LaButti K."/>
            <person name="Morin E."/>
            <person name="Salamov A."/>
            <person name="Lipzen A."/>
            <person name="Mereny Z."/>
            <person name="Hegedus B."/>
            <person name="Baldrian P."/>
            <person name="Stursova M."/>
            <person name="Weitz H."/>
            <person name="Taylor A."/>
            <person name="Grigoriev I.V."/>
            <person name="Nagy L.G."/>
            <person name="Martin F."/>
            <person name="Kauserud H."/>
        </authorList>
    </citation>
    <scope>NUCLEOTIDE SEQUENCE</scope>
    <source>
        <strain evidence="2">CBHHK067</strain>
    </source>
</reference>